<dbReference type="EMBL" id="QVLV01000002">
    <property type="protein sequence ID" value="RGE64092.1"/>
    <property type="molecule type" value="Genomic_DNA"/>
</dbReference>
<organism evidence="1 3">
    <name type="scientific">Eisenbergiella massiliensis</name>
    <dbReference type="NCBI Taxonomy" id="1720294"/>
    <lineage>
        <taxon>Bacteria</taxon>
        <taxon>Bacillati</taxon>
        <taxon>Bacillota</taxon>
        <taxon>Clostridia</taxon>
        <taxon>Lachnospirales</taxon>
        <taxon>Lachnospiraceae</taxon>
        <taxon>Eisenbergiella</taxon>
    </lineage>
</organism>
<reference evidence="1 4" key="1">
    <citation type="submission" date="2018-08" db="EMBL/GenBank/DDBJ databases">
        <title>A genome reference for cultivated species of the human gut microbiota.</title>
        <authorList>
            <person name="Zou Y."/>
            <person name="Xue W."/>
            <person name="Luo G."/>
        </authorList>
    </citation>
    <scope>NUCLEOTIDE SEQUENCE [LARGE SCALE GENOMIC DNA]</scope>
    <source>
        <strain evidence="2 4">AF26-4BH</strain>
        <strain evidence="1">TF05-5AC</strain>
    </source>
</reference>
<sequence length="68" mass="8100">METGNPDKEKIFQKLKIFTWEVIYVYDKSYMLILMCGTFWHQQTAAADRNGSIPVRRRCFLYVICYPA</sequence>
<evidence type="ECO:0000313" key="3">
    <source>
        <dbReference type="Proteomes" id="UP000260812"/>
    </source>
</evidence>
<gene>
    <name evidence="2" type="ORF">DWY69_01905</name>
    <name evidence="1" type="ORF">DXC51_03185</name>
</gene>
<proteinExistence type="predicted"/>
<dbReference type="EMBL" id="QVLU01000002">
    <property type="protein sequence ID" value="RGE73870.1"/>
    <property type="molecule type" value="Genomic_DNA"/>
</dbReference>
<keyword evidence="3" id="KW-1185">Reference proteome</keyword>
<dbReference type="Proteomes" id="UP000260812">
    <property type="component" value="Unassembled WGS sequence"/>
</dbReference>
<evidence type="ECO:0000313" key="1">
    <source>
        <dbReference type="EMBL" id="RGE64092.1"/>
    </source>
</evidence>
<dbReference type="AlphaFoldDB" id="A0A3E3IAM8"/>
<comment type="caution">
    <text evidence="1">The sequence shown here is derived from an EMBL/GenBank/DDBJ whole genome shotgun (WGS) entry which is preliminary data.</text>
</comment>
<evidence type="ECO:0000313" key="4">
    <source>
        <dbReference type="Proteomes" id="UP000261166"/>
    </source>
</evidence>
<name>A0A3E3IAM8_9FIRM</name>
<evidence type="ECO:0000313" key="2">
    <source>
        <dbReference type="EMBL" id="RGE73870.1"/>
    </source>
</evidence>
<accession>A0A3E3IAM8</accession>
<dbReference type="Proteomes" id="UP000261166">
    <property type="component" value="Unassembled WGS sequence"/>
</dbReference>
<protein>
    <submittedName>
        <fullName evidence="1">Uncharacterized protein</fullName>
    </submittedName>
</protein>